<accession>A0A6G1KX13</accession>
<evidence type="ECO:0000313" key="14">
    <source>
        <dbReference type="EMBL" id="KAF2764584.1"/>
    </source>
</evidence>
<dbReference type="Gene3D" id="3.40.50.300">
    <property type="entry name" value="P-loop containing nucleotide triphosphate hydrolases"/>
    <property type="match status" value="1"/>
</dbReference>
<evidence type="ECO:0000259" key="13">
    <source>
        <dbReference type="SMART" id="SM00382"/>
    </source>
</evidence>
<gene>
    <name evidence="14" type="ORF">EJ03DRAFT_355649</name>
</gene>
<comment type="subcellular location">
    <subcellularLocation>
        <location evidence="1">Mitochondrion inner membrane</location>
        <topology evidence="1">Single-pass membrane protein</topology>
    </subcellularLocation>
</comment>
<evidence type="ECO:0000256" key="3">
    <source>
        <dbReference type="ARBA" id="ARBA00022692"/>
    </source>
</evidence>
<dbReference type="Pfam" id="PF25426">
    <property type="entry name" value="AAA_lid_BCS1"/>
    <property type="match status" value="1"/>
</dbReference>
<dbReference type="InterPro" id="IPR003593">
    <property type="entry name" value="AAA+_ATPase"/>
</dbReference>
<evidence type="ECO:0000313" key="15">
    <source>
        <dbReference type="Proteomes" id="UP000799436"/>
    </source>
</evidence>
<evidence type="ECO:0000256" key="2">
    <source>
        <dbReference type="ARBA" id="ARBA00007448"/>
    </source>
</evidence>
<evidence type="ECO:0000256" key="6">
    <source>
        <dbReference type="ARBA" id="ARBA00022801"/>
    </source>
</evidence>
<keyword evidence="5" id="KW-0999">Mitochondrion inner membrane</keyword>
<dbReference type="GO" id="GO:0005743">
    <property type="term" value="C:mitochondrial inner membrane"/>
    <property type="evidence" value="ECO:0007669"/>
    <property type="project" value="UniProtKB-SubCell"/>
</dbReference>
<evidence type="ECO:0000256" key="1">
    <source>
        <dbReference type="ARBA" id="ARBA00004434"/>
    </source>
</evidence>
<keyword evidence="15" id="KW-1185">Reference proteome</keyword>
<dbReference type="Pfam" id="PF08740">
    <property type="entry name" value="BCS1_N"/>
    <property type="match status" value="1"/>
</dbReference>
<proteinExistence type="inferred from homology"/>
<keyword evidence="4 12" id="KW-0547">Nucleotide-binding</keyword>
<name>A0A6G1KX13_9PEZI</name>
<evidence type="ECO:0000256" key="4">
    <source>
        <dbReference type="ARBA" id="ARBA00022741"/>
    </source>
</evidence>
<dbReference type="OrthoDB" id="10251412at2759"/>
<keyword evidence="3" id="KW-0812">Transmembrane</keyword>
<dbReference type="InterPro" id="IPR027417">
    <property type="entry name" value="P-loop_NTPase"/>
</dbReference>
<dbReference type="GO" id="GO:0005524">
    <property type="term" value="F:ATP binding"/>
    <property type="evidence" value="ECO:0007669"/>
    <property type="project" value="UniProtKB-KW"/>
</dbReference>
<dbReference type="GO" id="GO:0016887">
    <property type="term" value="F:ATP hydrolysis activity"/>
    <property type="evidence" value="ECO:0007669"/>
    <property type="project" value="InterPro"/>
</dbReference>
<evidence type="ECO:0000256" key="9">
    <source>
        <dbReference type="ARBA" id="ARBA00023128"/>
    </source>
</evidence>
<protein>
    <submittedName>
        <fullName evidence="14">P-loop containing nucleoside triphosphate hydrolase protein</fullName>
    </submittedName>
</protein>
<dbReference type="PANTHER" id="PTHR23070">
    <property type="entry name" value="BCS1 AAA-TYPE ATPASE"/>
    <property type="match status" value="1"/>
</dbReference>
<sequence>MPVMKISSSVINTPIMLTRQMSNGSPNTILQKLMELLGQTTPRLNRAFMLLKLWATLYVALTRYSDILRRLMSLQRSVAARFTASISIPGSHSLNRQVINYLLNQGLDKDAKNVTLSKPKKIVECISMSPADLEKQALMRLAQRRLAFIPDIGSQFKFRGRRMTFERLETTGQSIKLDQGLVRVSATQDETIRISCTSLFGAMNRIKEFLEHVSTVQTAAENISTVTRVFHLFAHGTWGHQKERPIRNLAGITLDETVKTELVQDFATYLDPRTKTFYASRGIQYRRGYLFYGPPGTGKTSFAQAIAGHFGLDIFVIAASDEDNVDDHSSNVSLTVCLADALYCKTVPNDDSADKDNRRYITLSRLLNVLDGVEAAEGRIVIMTTNEPDSLDSALIRPGRIDSRTLFGYASRAVAAKLFENIYIRSEDEIPDGETAFDDDIPALAKEFAANLPANQLTPAELQGFLLVNRKDSVVGERPL</sequence>
<evidence type="ECO:0000256" key="5">
    <source>
        <dbReference type="ARBA" id="ARBA00022792"/>
    </source>
</evidence>
<keyword evidence="6 14" id="KW-0378">Hydrolase</keyword>
<dbReference type="AlphaFoldDB" id="A0A6G1KX13"/>
<evidence type="ECO:0000256" key="12">
    <source>
        <dbReference type="RuleBase" id="RU003651"/>
    </source>
</evidence>
<dbReference type="InterPro" id="IPR014851">
    <property type="entry name" value="BCS1_N"/>
</dbReference>
<dbReference type="Proteomes" id="UP000799436">
    <property type="component" value="Unassembled WGS sequence"/>
</dbReference>
<feature type="domain" description="AAA+ ATPase" evidence="13">
    <location>
        <begin position="285"/>
        <end position="411"/>
    </location>
</feature>
<evidence type="ECO:0000256" key="10">
    <source>
        <dbReference type="ARBA" id="ARBA00023136"/>
    </source>
</evidence>
<dbReference type="EMBL" id="ML995917">
    <property type="protein sequence ID" value="KAF2764584.1"/>
    <property type="molecule type" value="Genomic_DNA"/>
</dbReference>
<keyword evidence="7 12" id="KW-0067">ATP-binding</keyword>
<evidence type="ECO:0000256" key="11">
    <source>
        <dbReference type="ARBA" id="ARBA00048778"/>
    </source>
</evidence>
<comment type="similarity">
    <text evidence="2">Belongs to the AAA ATPase family. BCS1 subfamily.</text>
</comment>
<dbReference type="InterPro" id="IPR003959">
    <property type="entry name" value="ATPase_AAA_core"/>
</dbReference>
<dbReference type="InterPro" id="IPR003960">
    <property type="entry name" value="ATPase_AAA_CS"/>
</dbReference>
<dbReference type="SUPFAM" id="SSF52540">
    <property type="entry name" value="P-loop containing nucleoside triphosphate hydrolases"/>
    <property type="match status" value="1"/>
</dbReference>
<dbReference type="Pfam" id="PF00004">
    <property type="entry name" value="AAA"/>
    <property type="match status" value="1"/>
</dbReference>
<dbReference type="PROSITE" id="PS00674">
    <property type="entry name" value="AAA"/>
    <property type="match status" value="1"/>
</dbReference>
<comment type="catalytic activity">
    <reaction evidence="11">
        <text>ATP + H2O = ADP + phosphate + H(+)</text>
        <dbReference type="Rhea" id="RHEA:13065"/>
        <dbReference type="ChEBI" id="CHEBI:15377"/>
        <dbReference type="ChEBI" id="CHEBI:15378"/>
        <dbReference type="ChEBI" id="CHEBI:30616"/>
        <dbReference type="ChEBI" id="CHEBI:43474"/>
        <dbReference type="ChEBI" id="CHEBI:456216"/>
    </reaction>
    <physiologicalReaction direction="left-to-right" evidence="11">
        <dbReference type="Rhea" id="RHEA:13066"/>
    </physiologicalReaction>
</comment>
<dbReference type="InterPro" id="IPR050747">
    <property type="entry name" value="Mitochondrial_chaperone_BCS1"/>
</dbReference>
<dbReference type="InterPro" id="IPR057495">
    <property type="entry name" value="AAA_lid_BCS1"/>
</dbReference>
<keyword evidence="9" id="KW-0496">Mitochondrion</keyword>
<evidence type="ECO:0000256" key="8">
    <source>
        <dbReference type="ARBA" id="ARBA00022989"/>
    </source>
</evidence>
<evidence type="ECO:0000256" key="7">
    <source>
        <dbReference type="ARBA" id="ARBA00022840"/>
    </source>
</evidence>
<organism evidence="14 15">
    <name type="scientific">Teratosphaeria nubilosa</name>
    <dbReference type="NCBI Taxonomy" id="161662"/>
    <lineage>
        <taxon>Eukaryota</taxon>
        <taxon>Fungi</taxon>
        <taxon>Dikarya</taxon>
        <taxon>Ascomycota</taxon>
        <taxon>Pezizomycotina</taxon>
        <taxon>Dothideomycetes</taxon>
        <taxon>Dothideomycetidae</taxon>
        <taxon>Mycosphaerellales</taxon>
        <taxon>Teratosphaeriaceae</taxon>
        <taxon>Teratosphaeria</taxon>
    </lineage>
</organism>
<keyword evidence="8" id="KW-1133">Transmembrane helix</keyword>
<dbReference type="SMART" id="SM00382">
    <property type="entry name" value="AAA"/>
    <property type="match status" value="1"/>
</dbReference>
<reference evidence="14" key="1">
    <citation type="journal article" date="2020" name="Stud. Mycol.">
        <title>101 Dothideomycetes genomes: a test case for predicting lifestyles and emergence of pathogens.</title>
        <authorList>
            <person name="Haridas S."/>
            <person name="Albert R."/>
            <person name="Binder M."/>
            <person name="Bloem J."/>
            <person name="Labutti K."/>
            <person name="Salamov A."/>
            <person name="Andreopoulos B."/>
            <person name="Baker S."/>
            <person name="Barry K."/>
            <person name="Bills G."/>
            <person name="Bluhm B."/>
            <person name="Cannon C."/>
            <person name="Castanera R."/>
            <person name="Culley D."/>
            <person name="Daum C."/>
            <person name="Ezra D."/>
            <person name="Gonzalez J."/>
            <person name="Henrissat B."/>
            <person name="Kuo A."/>
            <person name="Liang C."/>
            <person name="Lipzen A."/>
            <person name="Lutzoni F."/>
            <person name="Magnuson J."/>
            <person name="Mondo S."/>
            <person name="Nolan M."/>
            <person name="Ohm R."/>
            <person name="Pangilinan J."/>
            <person name="Park H.-J."/>
            <person name="Ramirez L."/>
            <person name="Alfaro M."/>
            <person name="Sun H."/>
            <person name="Tritt A."/>
            <person name="Yoshinaga Y."/>
            <person name="Zwiers L.-H."/>
            <person name="Turgeon B."/>
            <person name="Goodwin S."/>
            <person name="Spatafora J."/>
            <person name="Crous P."/>
            <person name="Grigoriev I."/>
        </authorList>
    </citation>
    <scope>NUCLEOTIDE SEQUENCE</scope>
    <source>
        <strain evidence="14">CBS 116005</strain>
    </source>
</reference>
<keyword evidence="10" id="KW-0472">Membrane</keyword>